<dbReference type="Pfam" id="PF17667">
    <property type="entry name" value="Pkinase_fungal"/>
    <property type="match status" value="1"/>
</dbReference>
<evidence type="ECO:0000313" key="4">
    <source>
        <dbReference type="Proteomes" id="UP001303473"/>
    </source>
</evidence>
<comment type="caution">
    <text evidence="3">The sequence shown here is derived from an EMBL/GenBank/DDBJ whole genome shotgun (WGS) entry which is preliminary data.</text>
</comment>
<feature type="region of interest" description="Disordered" evidence="1">
    <location>
        <begin position="1"/>
        <end position="28"/>
    </location>
</feature>
<evidence type="ECO:0000259" key="2">
    <source>
        <dbReference type="Pfam" id="PF17667"/>
    </source>
</evidence>
<dbReference type="AlphaFoldDB" id="A0AAN6S590"/>
<dbReference type="PANTHER" id="PTHR38248:SF2">
    <property type="entry name" value="FUNK1 11"/>
    <property type="match status" value="1"/>
</dbReference>
<evidence type="ECO:0000313" key="3">
    <source>
        <dbReference type="EMBL" id="KAK3940969.1"/>
    </source>
</evidence>
<reference evidence="4" key="1">
    <citation type="journal article" date="2023" name="Mol. Phylogenet. Evol.">
        <title>Genome-scale phylogeny and comparative genomics of the fungal order Sordariales.</title>
        <authorList>
            <person name="Hensen N."/>
            <person name="Bonometti L."/>
            <person name="Westerberg I."/>
            <person name="Brannstrom I.O."/>
            <person name="Guillou S."/>
            <person name="Cros-Aarteil S."/>
            <person name="Calhoun S."/>
            <person name="Haridas S."/>
            <person name="Kuo A."/>
            <person name="Mondo S."/>
            <person name="Pangilinan J."/>
            <person name="Riley R."/>
            <person name="LaButti K."/>
            <person name="Andreopoulos B."/>
            <person name="Lipzen A."/>
            <person name="Chen C."/>
            <person name="Yan M."/>
            <person name="Daum C."/>
            <person name="Ng V."/>
            <person name="Clum A."/>
            <person name="Steindorff A."/>
            <person name="Ohm R.A."/>
            <person name="Martin F."/>
            <person name="Silar P."/>
            <person name="Natvig D.O."/>
            <person name="Lalanne C."/>
            <person name="Gautier V."/>
            <person name="Ament-Velasquez S.L."/>
            <person name="Kruys A."/>
            <person name="Hutchinson M.I."/>
            <person name="Powell A.J."/>
            <person name="Barry K."/>
            <person name="Miller A.N."/>
            <person name="Grigoriev I.V."/>
            <person name="Debuchy R."/>
            <person name="Gladieux P."/>
            <person name="Hiltunen Thoren M."/>
            <person name="Johannesson H."/>
        </authorList>
    </citation>
    <scope>NUCLEOTIDE SEQUENCE [LARGE SCALE GENOMIC DNA]</scope>
    <source>
        <strain evidence="4">CBS 340.73</strain>
    </source>
</reference>
<name>A0AAN6S590_9PEZI</name>
<organism evidence="3 4">
    <name type="scientific">Diplogelasinospora grovesii</name>
    <dbReference type="NCBI Taxonomy" id="303347"/>
    <lineage>
        <taxon>Eukaryota</taxon>
        <taxon>Fungi</taxon>
        <taxon>Dikarya</taxon>
        <taxon>Ascomycota</taxon>
        <taxon>Pezizomycotina</taxon>
        <taxon>Sordariomycetes</taxon>
        <taxon>Sordariomycetidae</taxon>
        <taxon>Sordariales</taxon>
        <taxon>Diplogelasinosporaceae</taxon>
        <taxon>Diplogelasinospora</taxon>
    </lineage>
</organism>
<accession>A0AAN6S590</accession>
<sequence length="112" mass="12738">MSIISASRKGHSSTVGRKRSPSLTNPPLLPSKRSYSVSLAKVSSNLLLNWVYRRVILRNYRKRIYEASSRSALLTTLKGYIEGYESLYKAGFLYRDILINNLIINKDDNNPS</sequence>
<proteinExistence type="predicted"/>
<dbReference type="Proteomes" id="UP001303473">
    <property type="component" value="Unassembled WGS sequence"/>
</dbReference>
<feature type="domain" description="Fungal-type protein kinase" evidence="2">
    <location>
        <begin position="29"/>
        <end position="110"/>
    </location>
</feature>
<dbReference type="PANTHER" id="PTHR38248">
    <property type="entry name" value="FUNK1 6"/>
    <property type="match status" value="1"/>
</dbReference>
<protein>
    <recommendedName>
        <fullName evidence="2">Fungal-type protein kinase domain-containing protein</fullName>
    </recommendedName>
</protein>
<feature type="compositionally biased region" description="Basic residues" evidence="1">
    <location>
        <begin position="8"/>
        <end position="20"/>
    </location>
</feature>
<evidence type="ECO:0000256" key="1">
    <source>
        <dbReference type="SAM" id="MobiDB-lite"/>
    </source>
</evidence>
<dbReference type="InterPro" id="IPR040976">
    <property type="entry name" value="Pkinase_fungal"/>
</dbReference>
<dbReference type="EMBL" id="MU853789">
    <property type="protein sequence ID" value="KAK3940969.1"/>
    <property type="molecule type" value="Genomic_DNA"/>
</dbReference>
<keyword evidence="4" id="KW-1185">Reference proteome</keyword>
<gene>
    <name evidence="3" type="ORF">QBC46DRAFT_259749</name>
</gene>